<feature type="compositionally biased region" description="Basic and acidic residues" evidence="1">
    <location>
        <begin position="827"/>
        <end position="841"/>
    </location>
</feature>
<evidence type="ECO:0000313" key="2">
    <source>
        <dbReference type="EMBL" id="KJZ75051.1"/>
    </source>
</evidence>
<feature type="compositionally biased region" description="Polar residues" evidence="1">
    <location>
        <begin position="800"/>
        <end position="814"/>
    </location>
</feature>
<feature type="compositionally biased region" description="Basic and acidic residues" evidence="1">
    <location>
        <begin position="1340"/>
        <end position="1350"/>
    </location>
</feature>
<feature type="region of interest" description="Disordered" evidence="1">
    <location>
        <begin position="1210"/>
        <end position="1259"/>
    </location>
</feature>
<feature type="compositionally biased region" description="Acidic residues" evidence="1">
    <location>
        <begin position="618"/>
        <end position="627"/>
    </location>
</feature>
<feature type="compositionally biased region" description="Polar residues" evidence="1">
    <location>
        <begin position="874"/>
        <end position="887"/>
    </location>
</feature>
<feature type="compositionally biased region" description="Pro residues" evidence="1">
    <location>
        <begin position="1216"/>
        <end position="1233"/>
    </location>
</feature>
<gene>
    <name evidence="2" type="ORF">HIM_05537</name>
</gene>
<feature type="region of interest" description="Disordered" evidence="1">
    <location>
        <begin position="443"/>
        <end position="484"/>
    </location>
</feature>
<feature type="region of interest" description="Disordered" evidence="1">
    <location>
        <begin position="1"/>
        <end position="52"/>
    </location>
</feature>
<reference evidence="2 3" key="1">
    <citation type="journal article" date="2014" name="Genome Biol. Evol.">
        <title>Comparative genomics and transcriptomics analyses reveal divergent lifestyle features of nematode endoparasitic fungus Hirsutella minnesotensis.</title>
        <authorList>
            <person name="Lai Y."/>
            <person name="Liu K."/>
            <person name="Zhang X."/>
            <person name="Zhang X."/>
            <person name="Li K."/>
            <person name="Wang N."/>
            <person name="Shu C."/>
            <person name="Wu Y."/>
            <person name="Wang C."/>
            <person name="Bushley K.E."/>
            <person name="Xiang M."/>
            <person name="Liu X."/>
        </authorList>
    </citation>
    <scope>NUCLEOTIDE SEQUENCE [LARGE SCALE GENOMIC DNA]</scope>
    <source>
        <strain evidence="2 3">3608</strain>
    </source>
</reference>
<feature type="compositionally biased region" description="Low complexity" evidence="1">
    <location>
        <begin position="1121"/>
        <end position="1137"/>
    </location>
</feature>
<feature type="compositionally biased region" description="Basic and acidic residues" evidence="1">
    <location>
        <begin position="235"/>
        <end position="250"/>
    </location>
</feature>
<feature type="region of interest" description="Disordered" evidence="1">
    <location>
        <begin position="1292"/>
        <end position="1362"/>
    </location>
</feature>
<feature type="compositionally biased region" description="Basic residues" evidence="1">
    <location>
        <begin position="1313"/>
        <end position="1330"/>
    </location>
</feature>
<dbReference type="EMBL" id="KQ030520">
    <property type="protein sequence ID" value="KJZ75051.1"/>
    <property type="molecule type" value="Genomic_DNA"/>
</dbReference>
<feature type="compositionally biased region" description="Polar residues" evidence="1">
    <location>
        <begin position="531"/>
        <end position="541"/>
    </location>
</feature>
<feature type="region of interest" description="Disordered" evidence="1">
    <location>
        <begin position="65"/>
        <end position="332"/>
    </location>
</feature>
<proteinExistence type="predicted"/>
<feature type="region of interest" description="Disordered" evidence="1">
    <location>
        <begin position="521"/>
        <end position="983"/>
    </location>
</feature>
<feature type="compositionally biased region" description="Polar residues" evidence="1">
    <location>
        <begin position="25"/>
        <end position="39"/>
    </location>
</feature>
<evidence type="ECO:0000313" key="3">
    <source>
        <dbReference type="Proteomes" id="UP000054481"/>
    </source>
</evidence>
<feature type="compositionally biased region" description="Basic and acidic residues" evidence="1">
    <location>
        <begin position="969"/>
        <end position="979"/>
    </location>
</feature>
<dbReference type="OrthoDB" id="3946221at2759"/>
<feature type="compositionally biased region" description="Polar residues" evidence="1">
    <location>
        <begin position="739"/>
        <end position="751"/>
    </location>
</feature>
<feature type="compositionally biased region" description="Polar residues" evidence="1">
    <location>
        <begin position="1168"/>
        <end position="1183"/>
    </location>
</feature>
<feature type="compositionally biased region" description="Polar residues" evidence="1">
    <location>
        <begin position="316"/>
        <end position="328"/>
    </location>
</feature>
<feature type="compositionally biased region" description="Polar residues" evidence="1">
    <location>
        <begin position="164"/>
        <end position="175"/>
    </location>
</feature>
<evidence type="ECO:0000256" key="1">
    <source>
        <dbReference type="SAM" id="MobiDB-lite"/>
    </source>
</evidence>
<protein>
    <submittedName>
        <fullName evidence="2">Uncharacterized protein</fullName>
    </submittedName>
</protein>
<feature type="compositionally biased region" description="Acidic residues" evidence="1">
    <location>
        <begin position="932"/>
        <end position="952"/>
    </location>
</feature>
<name>A0A0F7ZK85_9HYPO</name>
<dbReference type="Proteomes" id="UP000054481">
    <property type="component" value="Unassembled WGS sequence"/>
</dbReference>
<accession>A0A0F7ZK85</accession>
<feature type="region of interest" description="Disordered" evidence="1">
    <location>
        <begin position="1081"/>
        <end position="1192"/>
    </location>
</feature>
<feature type="compositionally biased region" description="Polar residues" evidence="1">
    <location>
        <begin position="845"/>
        <end position="854"/>
    </location>
</feature>
<feature type="compositionally biased region" description="Low complexity" evidence="1">
    <location>
        <begin position="629"/>
        <end position="640"/>
    </location>
</feature>
<feature type="compositionally biased region" description="Low complexity" evidence="1">
    <location>
        <begin position="202"/>
        <end position="217"/>
    </location>
</feature>
<feature type="compositionally biased region" description="Polar residues" evidence="1">
    <location>
        <begin position="583"/>
        <end position="598"/>
    </location>
</feature>
<keyword evidence="3" id="KW-1185">Reference proteome</keyword>
<feature type="compositionally biased region" description="Basic and acidic residues" evidence="1">
    <location>
        <begin position="1154"/>
        <end position="1167"/>
    </location>
</feature>
<feature type="compositionally biased region" description="Polar residues" evidence="1">
    <location>
        <begin position="662"/>
        <end position="677"/>
    </location>
</feature>
<feature type="compositionally biased region" description="Polar residues" evidence="1">
    <location>
        <begin position="906"/>
        <end position="922"/>
    </location>
</feature>
<organism evidence="2 3">
    <name type="scientific">Hirsutella minnesotensis 3608</name>
    <dbReference type="NCBI Taxonomy" id="1043627"/>
    <lineage>
        <taxon>Eukaryota</taxon>
        <taxon>Fungi</taxon>
        <taxon>Dikarya</taxon>
        <taxon>Ascomycota</taxon>
        <taxon>Pezizomycotina</taxon>
        <taxon>Sordariomycetes</taxon>
        <taxon>Hypocreomycetidae</taxon>
        <taxon>Hypocreales</taxon>
        <taxon>Ophiocordycipitaceae</taxon>
        <taxon>Hirsutella</taxon>
    </lineage>
</organism>
<sequence>MSSPDPLNDATELIPASSARRVTRSQRSQRFASVTSSPRKQMFELQVGDTRSPQKLWVTVETDGVASAGAARGPRRKLFQSPAPSSTPGTRRRAKAVTTTVPLRDSIEEEPAMGDALATPKRRGRPRKSNGTPMPSAAKRRATTPSDTRTPRRRKTTKTDELVESQSRGNVQPTPKSARRGRPPKDRSDTNEQIDTESTVEPRATSPATTATSGRRSPIVQDLIQFELPAADTLPEPRSDSPIPSEDRVDLIGAPERGSSGSPAAEPAHLNDDADSDIWMATLSDQATPRAPSPLPAAQAAPSPTPSRPAPEAQQPEPNNLYQDNGDSQAGDYVDLVPAASDVSSLDDPVDSLTRRGDDTIAQGEDFSMIFMDSIPSLQGMFNSSIPPVPREELGEETSIIINNTLQSLRQSALRHVEPDNALSNHHAPEASVPAENATVEDAMPFDEPTPRQAPAIQYSSRRESPRRSRSPRKPAGSSPLRRRVLKLASMRAEDSGSAAPERDDSMLDAVHASQRLTSADNDASHIYDDSFSQIPQQILSAATPGPPRASIPLEDNQDEAAPLELDEPFPNEDDARNHHESPQSQPAVTSNASTMSKSEAGRLPTPDDTPPQAEYVELQEQDDSEADSFASPEPSFPESQGFEKGGAVPENMDEESDVPNDATSRNSSPKKPQAQNPEPEILQPEQRVSENLSSEGGLETREGTESESSLLNHEPKQVNPAETAAFSTHSTDKPEARQSPSPVNQDQQVPQELLQDKTARPTLNAIVRAGKVLQSITSDPPSPDARDRQLGSPFRGSGSRDSWNGSKDSQGSKRVSRSPQPPFVFPERRATSRSPSRDDPFGPASQNNGQVQFLQALGRKAMVEPAQPFLRPSSGNSMRHSPSSDGAMSWVAREGPISPRLRGDNTLQEAARLSSTGSGKASLSLGRRDDDADELGQDATEVQDDETDIWEFEARRETPQPARAPVSGRRDALPDNNHDIVPPAVAEQRHGGMEVSGIAAEAANERIISPRKEEFTTATQASEIDEYSQLAQVRQQQAMAKEAESASKAKRFDLSSFFSSPAAIPGMLAQKFLPSKASAMFGASSNRPEPPQAAAPVLPTSSMFPSLPQARFPSSDGRPGSTPSSGAALTAGASSSEVGKSLATQSSPCPATPERRSSTGPRKEDVTPQQKQTEPLLSQPPSQRVLIAATPPRMQLSHADIYKWQQETSFASDSAPPPGFARPLLRPLPPKNASPTKSSLRSPLKPRTPGRGLRAPVADGLDAPALAAPRRDAPAPPARALCDGVRALRGAVPRQDGQEPGRSDAAPALAPRLRRRLPRRGRRLGRGRARQAALCAHSGRGEAQARHDGAAGSSHVPLMMR</sequence>